<evidence type="ECO:0000313" key="3">
    <source>
        <dbReference type="Proteomes" id="UP000217289"/>
    </source>
</evidence>
<name>A0A250ICI3_9BACT</name>
<proteinExistence type="predicted"/>
<dbReference type="RefSeq" id="WP_095978111.1">
    <property type="nucleotide sequence ID" value="NZ_CP022163.1"/>
</dbReference>
<reference evidence="2 3" key="1">
    <citation type="submission" date="2017-06" db="EMBL/GenBank/DDBJ databases">
        <authorList>
            <person name="Kim H.J."/>
            <person name="Triplett B.A."/>
        </authorList>
    </citation>
    <scope>NUCLEOTIDE SEQUENCE [LARGE SCALE GENOMIC DNA]</scope>
    <source>
        <strain evidence="2 3">DSM 14713</strain>
    </source>
</reference>
<dbReference type="OrthoDB" id="9933556at2"/>
<protein>
    <recommendedName>
        <fullName evidence="4">Lipoprotein</fullName>
    </recommendedName>
</protein>
<feature type="region of interest" description="Disordered" evidence="1">
    <location>
        <begin position="18"/>
        <end position="67"/>
    </location>
</feature>
<keyword evidence="3" id="KW-1185">Reference proteome</keyword>
<accession>A0A250ICI3</accession>
<organism evidence="2 3">
    <name type="scientific">Melittangium boletus DSM 14713</name>
    <dbReference type="NCBI Taxonomy" id="1294270"/>
    <lineage>
        <taxon>Bacteria</taxon>
        <taxon>Pseudomonadati</taxon>
        <taxon>Myxococcota</taxon>
        <taxon>Myxococcia</taxon>
        <taxon>Myxococcales</taxon>
        <taxon>Cystobacterineae</taxon>
        <taxon>Archangiaceae</taxon>
        <taxon>Melittangium</taxon>
    </lineage>
</organism>
<evidence type="ECO:0000256" key="1">
    <source>
        <dbReference type="SAM" id="MobiDB-lite"/>
    </source>
</evidence>
<sequence>MRSWIILSAVSLLCACPAEPPSSPDDPGTAPAASGLPAELRPPGTPGAASERPPEGPGLPDSLKPPR</sequence>
<evidence type="ECO:0000313" key="2">
    <source>
        <dbReference type="EMBL" id="ATB29564.1"/>
    </source>
</evidence>
<evidence type="ECO:0008006" key="4">
    <source>
        <dbReference type="Google" id="ProtNLM"/>
    </source>
</evidence>
<gene>
    <name evidence="2" type="ORF">MEBOL_003019</name>
</gene>
<dbReference type="KEGG" id="mbd:MEBOL_003019"/>
<dbReference type="AlphaFoldDB" id="A0A250ICI3"/>
<dbReference type="PROSITE" id="PS51257">
    <property type="entry name" value="PROKAR_LIPOPROTEIN"/>
    <property type="match status" value="1"/>
</dbReference>
<dbReference type="Proteomes" id="UP000217289">
    <property type="component" value="Chromosome"/>
</dbReference>
<dbReference type="EMBL" id="CP022163">
    <property type="protein sequence ID" value="ATB29564.1"/>
    <property type="molecule type" value="Genomic_DNA"/>
</dbReference>